<evidence type="ECO:0000313" key="4">
    <source>
        <dbReference type="Proteomes" id="UP001595803"/>
    </source>
</evidence>
<feature type="region of interest" description="Disordered" evidence="1">
    <location>
        <begin position="354"/>
        <end position="374"/>
    </location>
</feature>
<reference evidence="4" key="1">
    <citation type="journal article" date="2019" name="Int. J. Syst. Evol. Microbiol.">
        <title>The Global Catalogue of Microorganisms (GCM) 10K type strain sequencing project: providing services to taxonomists for standard genome sequencing and annotation.</title>
        <authorList>
            <consortium name="The Broad Institute Genomics Platform"/>
            <consortium name="The Broad Institute Genome Sequencing Center for Infectious Disease"/>
            <person name="Wu L."/>
            <person name="Ma J."/>
        </authorList>
    </citation>
    <scope>NUCLEOTIDE SEQUENCE [LARGE SCALE GENOMIC DNA]</scope>
    <source>
        <strain evidence="4">CCTCC AB 2017081</strain>
    </source>
</reference>
<evidence type="ECO:0000256" key="1">
    <source>
        <dbReference type="SAM" id="MobiDB-lite"/>
    </source>
</evidence>
<comment type="caution">
    <text evidence="3">The sequence shown here is derived from an EMBL/GenBank/DDBJ whole genome shotgun (WGS) entry which is preliminary data.</text>
</comment>
<keyword evidence="4" id="KW-1185">Reference proteome</keyword>
<accession>A0ABV7Z8D7</accession>
<keyword evidence="2" id="KW-0812">Transmembrane</keyword>
<dbReference type="InterPro" id="IPR047928">
    <property type="entry name" value="Perm_prefix_1"/>
</dbReference>
<dbReference type="NCBIfam" id="NF038403">
    <property type="entry name" value="perm_prefix_1"/>
    <property type="match status" value="1"/>
</dbReference>
<dbReference type="EMBL" id="JBHRZG010000006">
    <property type="protein sequence ID" value="MFC3832389.1"/>
    <property type="molecule type" value="Genomic_DNA"/>
</dbReference>
<protein>
    <submittedName>
        <fullName evidence="3">Permease prefix domain 1-containing protein</fullName>
    </submittedName>
</protein>
<evidence type="ECO:0000256" key="2">
    <source>
        <dbReference type="SAM" id="Phobius"/>
    </source>
</evidence>
<proteinExistence type="predicted"/>
<dbReference type="Proteomes" id="UP001595803">
    <property type="component" value="Unassembled WGS sequence"/>
</dbReference>
<sequence length="374" mass="40466">MTRRVPRTMRTLSIDGYVHRATVGLPRAQRLDAAAELRTHLMERVAEHHAQGFSLEEAEYLAVRGMGEPQRVNRSLLGHAFTHRAGWAVLALLVVGGVGWYAQREWMPPRVGVWYEKATPEDISRLFADGDAPRGTYQAVILTFPRGTRSVVYATVASAEVRTGNEDVAVYAKDLASQEAQNIVGRVPGSYRSQERLLLTTWPMTCTGQDRSGIFVTGQTIPSRFWNAGSSTTSGIGRTVGACNNPSVKLNVVRETLNSVPPQKVSRSVLPFGANSVRSSLEGPEPLALGQWTVLMRLNVDPAAGASAFEVQPAGGFSAETRGVYMAVLPLDRAVTGGDGYRYGRGVIRVTGDTQDLPRLPDVVPRSDSPAGAP</sequence>
<dbReference type="RefSeq" id="WP_322474210.1">
    <property type="nucleotide sequence ID" value="NZ_JBHRZG010000006.1"/>
</dbReference>
<name>A0ABV7Z8D7_9DEIO</name>
<feature type="transmembrane region" description="Helical" evidence="2">
    <location>
        <begin position="85"/>
        <end position="102"/>
    </location>
</feature>
<gene>
    <name evidence="3" type="ORF">ACFOSB_05920</name>
</gene>
<keyword evidence="2" id="KW-0472">Membrane</keyword>
<keyword evidence="2" id="KW-1133">Transmembrane helix</keyword>
<evidence type="ECO:0000313" key="3">
    <source>
        <dbReference type="EMBL" id="MFC3832389.1"/>
    </source>
</evidence>
<organism evidence="3 4">
    <name type="scientific">Deinococcus rufus</name>
    <dbReference type="NCBI Taxonomy" id="2136097"/>
    <lineage>
        <taxon>Bacteria</taxon>
        <taxon>Thermotogati</taxon>
        <taxon>Deinococcota</taxon>
        <taxon>Deinococci</taxon>
        <taxon>Deinococcales</taxon>
        <taxon>Deinococcaceae</taxon>
        <taxon>Deinococcus</taxon>
    </lineage>
</organism>